<dbReference type="Proteomes" id="UP000078492">
    <property type="component" value="Unassembled WGS sequence"/>
</dbReference>
<dbReference type="InterPro" id="IPR033116">
    <property type="entry name" value="TRYPSIN_SER"/>
</dbReference>
<dbReference type="EMBL" id="KQ978801">
    <property type="protein sequence ID" value="KYN28215.1"/>
    <property type="molecule type" value="Genomic_DNA"/>
</dbReference>
<keyword evidence="3 5" id="KW-0720">Serine protease</keyword>
<sequence>ESRIVGGQTTSMNEFPWMARLSYLNKFYCGGTLINDRYVITAAHCVKGFMWFMIRVTFGEHDRCIEKSPETRYVVRVMTGDFSFLNFENDIALLRLNERVPLSDTIRPICLPTMLDNEYVETKAIVSGWGTLKEDGKPSCLLQEVEVPVMSLQACRNTSYSARMISENMLCAGYLEGQKDSCQGDSGGPLITEREDKKYELIGVVSWGNGCARPGYPVCGRPNRKAARLLGGEYTESHEFPWLANIHIKSKLLVSGVLINDRYVLTAASQLIGATAHEIKASLGEYDRCNLDISSVNISVESIILHPEFNLESSTHDLALIRLGRPTKFEKRISPICLPNPGSTYLGQVGTLVGWTKHKDQDDNAACRPRKLGLPILGQKECIKSGINAINLHDDYGCIGIVGTNSLVCENDVGSSVQYRSYAGIYDLIVIFYNFSKNDLKVSVGAHNSCKWDAKSIIFSVKSIFPHPDYNRNTNFADIMLVKLIMRITFNKLVKPICLPKLGITSSGLLCADVNYPDFYTDVTQMISWILQVTKHDSKYCWHCTRAKASLTSKSRLRNFLITECGLTGGISNRIVGGKITIPHIFPWVVAIFNKDSLHCGGTLINNQYVLTAGHCVQWTNHADLSVGVGVHDIENPNDGYIAAIEEIILHEDFESDYLHDTNDIALIRLQEPVKIDENVRPACLPHKDSDYTGQYVKVTGWGRVQVEGEPSRFLRQATLKVMSFAACKNTSFGDHITESMMCAYNDNTDACQGDSGGPLLYQRIDGKYEVVGIVSWGIGCADPGVPGVYVKNSDYINWIRYHSRDGIFCVDR</sequence>
<dbReference type="FunFam" id="2.40.10.10:FF:000006">
    <property type="entry name" value="Serine proteinase stubble"/>
    <property type="match status" value="2"/>
</dbReference>
<dbReference type="PROSITE" id="PS50240">
    <property type="entry name" value="TRYPSIN_DOM"/>
    <property type="match status" value="3"/>
</dbReference>
<feature type="domain" description="Peptidase S1" evidence="6">
    <location>
        <begin position="575"/>
        <end position="805"/>
    </location>
</feature>
<dbReference type="GO" id="GO:0006508">
    <property type="term" value="P:proteolysis"/>
    <property type="evidence" value="ECO:0007669"/>
    <property type="project" value="UniProtKB-KW"/>
</dbReference>
<evidence type="ECO:0000259" key="6">
    <source>
        <dbReference type="PROSITE" id="PS50240"/>
    </source>
</evidence>
<dbReference type="PRINTS" id="PR00722">
    <property type="entry name" value="CHYMOTRYPSIN"/>
</dbReference>
<dbReference type="GO" id="GO:0004252">
    <property type="term" value="F:serine-type endopeptidase activity"/>
    <property type="evidence" value="ECO:0007669"/>
    <property type="project" value="InterPro"/>
</dbReference>
<keyword evidence="2 5" id="KW-0378">Hydrolase</keyword>
<dbReference type="STRING" id="471704.A0A195EIX8"/>
<evidence type="ECO:0000256" key="2">
    <source>
        <dbReference type="ARBA" id="ARBA00022801"/>
    </source>
</evidence>
<keyword evidence="7" id="KW-0812">Transmembrane</keyword>
<gene>
    <name evidence="7" type="ORF">ALC57_02275</name>
</gene>
<feature type="domain" description="Peptidase S1" evidence="6">
    <location>
        <begin position="244"/>
        <end position="535"/>
    </location>
</feature>
<dbReference type="InterPro" id="IPR018114">
    <property type="entry name" value="TRYPSIN_HIS"/>
</dbReference>
<evidence type="ECO:0000256" key="1">
    <source>
        <dbReference type="ARBA" id="ARBA00022670"/>
    </source>
</evidence>
<reference evidence="7 8" key="1">
    <citation type="submission" date="2015-09" db="EMBL/GenBank/DDBJ databases">
        <title>Trachymyrmex cornetzi WGS genome.</title>
        <authorList>
            <person name="Nygaard S."/>
            <person name="Hu H."/>
            <person name="Boomsma J."/>
            <person name="Zhang G."/>
        </authorList>
    </citation>
    <scope>NUCLEOTIDE SEQUENCE [LARGE SCALE GENOMIC DNA]</scope>
    <source>
        <strain evidence="7">Tcor2-1</strain>
        <tissue evidence="7">Whole body</tissue>
    </source>
</reference>
<evidence type="ECO:0000313" key="8">
    <source>
        <dbReference type="Proteomes" id="UP000078492"/>
    </source>
</evidence>
<feature type="non-terminal residue" evidence="7">
    <location>
        <position position="1"/>
    </location>
</feature>
<name>A0A195EIX8_9HYME</name>
<dbReference type="AlphaFoldDB" id="A0A195EIX8"/>
<keyword evidence="7" id="KW-0472">Membrane</keyword>
<evidence type="ECO:0000313" key="7">
    <source>
        <dbReference type="EMBL" id="KYN28215.1"/>
    </source>
</evidence>
<keyword evidence="4" id="KW-1015">Disulfide bond</keyword>
<dbReference type="InterPro" id="IPR009003">
    <property type="entry name" value="Peptidase_S1_PA"/>
</dbReference>
<keyword evidence="8" id="KW-1185">Reference proteome</keyword>
<dbReference type="CDD" id="cd00190">
    <property type="entry name" value="Tryp_SPc"/>
    <property type="match status" value="2"/>
</dbReference>
<dbReference type="InterPro" id="IPR043504">
    <property type="entry name" value="Peptidase_S1_PA_chymotrypsin"/>
</dbReference>
<organism evidence="7 8">
    <name type="scientific">Trachymyrmex cornetzi</name>
    <dbReference type="NCBI Taxonomy" id="471704"/>
    <lineage>
        <taxon>Eukaryota</taxon>
        <taxon>Metazoa</taxon>
        <taxon>Ecdysozoa</taxon>
        <taxon>Arthropoda</taxon>
        <taxon>Hexapoda</taxon>
        <taxon>Insecta</taxon>
        <taxon>Pterygota</taxon>
        <taxon>Neoptera</taxon>
        <taxon>Endopterygota</taxon>
        <taxon>Hymenoptera</taxon>
        <taxon>Apocrita</taxon>
        <taxon>Aculeata</taxon>
        <taxon>Formicoidea</taxon>
        <taxon>Formicidae</taxon>
        <taxon>Myrmicinae</taxon>
        <taxon>Trachymyrmex</taxon>
    </lineage>
</organism>
<feature type="domain" description="Peptidase S1" evidence="6">
    <location>
        <begin position="4"/>
        <end position="248"/>
    </location>
</feature>
<dbReference type="PROSITE" id="PS00135">
    <property type="entry name" value="TRYPSIN_SER"/>
    <property type="match status" value="2"/>
</dbReference>
<evidence type="ECO:0000256" key="5">
    <source>
        <dbReference type="RuleBase" id="RU363034"/>
    </source>
</evidence>
<dbReference type="SMART" id="SM00020">
    <property type="entry name" value="Tryp_SPc"/>
    <property type="match status" value="3"/>
</dbReference>
<accession>A0A195EIX8</accession>
<dbReference type="Pfam" id="PF00089">
    <property type="entry name" value="Trypsin"/>
    <property type="match status" value="4"/>
</dbReference>
<keyword evidence="1 5" id="KW-0645">Protease</keyword>
<dbReference type="Gene3D" id="2.40.10.10">
    <property type="entry name" value="Trypsin-like serine proteases"/>
    <property type="match status" value="4"/>
</dbReference>
<dbReference type="SUPFAM" id="SSF50494">
    <property type="entry name" value="Trypsin-like serine proteases"/>
    <property type="match status" value="4"/>
</dbReference>
<dbReference type="PANTHER" id="PTHR24252">
    <property type="entry name" value="ACROSIN-RELATED"/>
    <property type="match status" value="1"/>
</dbReference>
<dbReference type="PROSITE" id="PS00134">
    <property type="entry name" value="TRYPSIN_HIS"/>
    <property type="match status" value="2"/>
</dbReference>
<evidence type="ECO:0000256" key="4">
    <source>
        <dbReference type="ARBA" id="ARBA00023157"/>
    </source>
</evidence>
<proteinExistence type="predicted"/>
<dbReference type="InterPro" id="IPR001314">
    <property type="entry name" value="Peptidase_S1A"/>
</dbReference>
<evidence type="ECO:0000256" key="3">
    <source>
        <dbReference type="ARBA" id="ARBA00022825"/>
    </source>
</evidence>
<dbReference type="PANTHER" id="PTHR24252:SF7">
    <property type="entry name" value="HYALIN"/>
    <property type="match status" value="1"/>
</dbReference>
<dbReference type="InterPro" id="IPR001254">
    <property type="entry name" value="Trypsin_dom"/>
</dbReference>
<dbReference type="FunFam" id="2.40.10.10:FF:000068">
    <property type="entry name" value="transmembrane protease serine 2"/>
    <property type="match status" value="1"/>
</dbReference>
<protein>
    <submittedName>
        <fullName evidence="7">Transmembrane protease serine 9</fullName>
    </submittedName>
</protein>